<proteinExistence type="predicted"/>
<gene>
    <name evidence="1" type="ORF">AC230_07830</name>
</gene>
<organism evidence="1 2">
    <name type="scientific">Streptomyces caatingaensis</name>
    <dbReference type="NCBI Taxonomy" id="1678637"/>
    <lineage>
        <taxon>Bacteria</taxon>
        <taxon>Bacillati</taxon>
        <taxon>Actinomycetota</taxon>
        <taxon>Actinomycetes</taxon>
        <taxon>Kitasatosporales</taxon>
        <taxon>Streptomycetaceae</taxon>
        <taxon>Streptomyces</taxon>
    </lineage>
</organism>
<dbReference type="Proteomes" id="UP000037288">
    <property type="component" value="Unassembled WGS sequence"/>
</dbReference>
<comment type="caution">
    <text evidence="1">The sequence shown here is derived from an EMBL/GenBank/DDBJ whole genome shotgun (WGS) entry which is preliminary data.</text>
</comment>
<evidence type="ECO:0000313" key="2">
    <source>
        <dbReference type="Proteomes" id="UP000037288"/>
    </source>
</evidence>
<dbReference type="STRING" id="1678637.AC230_07830"/>
<dbReference type="RefSeq" id="WP_049715332.1">
    <property type="nucleotide sequence ID" value="NZ_LFXA01000004.1"/>
</dbReference>
<dbReference type="PATRIC" id="fig|1678637.3.peg.1699"/>
<reference evidence="2" key="1">
    <citation type="submission" date="2015-07" db="EMBL/GenBank/DDBJ databases">
        <title>Draft genome sequence of Streptomyces sp. CMAA 1322, a bacterium isolated from Caatinga biome, from dry forest semiarid of Brazil.</title>
        <authorList>
            <person name="Santos S.N."/>
            <person name="Gacesa R."/>
            <person name="Taketani R.G."/>
            <person name="Long P.F."/>
            <person name="Melo I.S."/>
        </authorList>
    </citation>
    <scope>NUCLEOTIDE SEQUENCE [LARGE SCALE GENOMIC DNA]</scope>
    <source>
        <strain evidence="2">CMAA 1322</strain>
    </source>
</reference>
<dbReference type="AlphaFoldDB" id="A0A0K9XGM5"/>
<protein>
    <submittedName>
        <fullName evidence="1">Uncharacterized protein</fullName>
    </submittedName>
</protein>
<accession>A0A0K9XGM5</accession>
<dbReference type="OrthoDB" id="9926916at2"/>
<evidence type="ECO:0000313" key="1">
    <source>
        <dbReference type="EMBL" id="KNB52569.1"/>
    </source>
</evidence>
<keyword evidence="2" id="KW-1185">Reference proteome</keyword>
<dbReference type="EMBL" id="LFXA01000004">
    <property type="protein sequence ID" value="KNB52569.1"/>
    <property type="molecule type" value="Genomic_DNA"/>
</dbReference>
<sequence length="148" mass="15675">MSQPPRTRGRTTRAKLLTTAGAAAFLGWTAVVTVVIARTPDAGAESFEALAAVVDRSVHNDGVGALERYVHGDGAGEYTDTLEEKLANAGFDALSVTPDTSRQAPAIVLTATRRGHLVSCVDWETVQDGGRWFLDPVAPLLTDGCRKP</sequence>
<name>A0A0K9XGM5_9ACTN</name>